<proteinExistence type="predicted"/>
<comment type="caution">
    <text evidence="2">The sequence shown here is derived from an EMBL/GenBank/DDBJ whole genome shotgun (WGS) entry which is preliminary data.</text>
</comment>
<feature type="region of interest" description="Disordered" evidence="1">
    <location>
        <begin position="98"/>
        <end position="119"/>
    </location>
</feature>
<protein>
    <submittedName>
        <fullName evidence="2">Uncharacterized protein</fullName>
    </submittedName>
</protein>
<reference evidence="2" key="1">
    <citation type="submission" date="2020-11" db="EMBL/GenBank/DDBJ databases">
        <authorList>
            <consortium name="DOE Joint Genome Institute"/>
            <person name="Ahrendt S."/>
            <person name="Riley R."/>
            <person name="Andreopoulos W."/>
            <person name="Labutti K."/>
            <person name="Pangilinan J."/>
            <person name="Ruiz-Duenas F.J."/>
            <person name="Barrasa J.M."/>
            <person name="Sanchez-Garcia M."/>
            <person name="Camarero S."/>
            <person name="Miyauchi S."/>
            <person name="Serrano A."/>
            <person name="Linde D."/>
            <person name="Babiker R."/>
            <person name="Drula E."/>
            <person name="Ayuso-Fernandez I."/>
            <person name="Pacheco R."/>
            <person name="Padilla G."/>
            <person name="Ferreira P."/>
            <person name="Barriuso J."/>
            <person name="Kellner H."/>
            <person name="Castanera R."/>
            <person name="Alfaro M."/>
            <person name="Ramirez L."/>
            <person name="Pisabarro A.G."/>
            <person name="Kuo A."/>
            <person name="Tritt A."/>
            <person name="Lipzen A."/>
            <person name="He G."/>
            <person name="Yan M."/>
            <person name="Ng V."/>
            <person name="Cullen D."/>
            <person name="Martin F."/>
            <person name="Rosso M.-N."/>
            <person name="Henrissat B."/>
            <person name="Hibbett D."/>
            <person name="Martinez A.T."/>
            <person name="Grigoriev I.V."/>
        </authorList>
    </citation>
    <scope>NUCLEOTIDE SEQUENCE</scope>
    <source>
        <strain evidence="2">MF-IS2</strain>
    </source>
</reference>
<evidence type="ECO:0000313" key="2">
    <source>
        <dbReference type="EMBL" id="KAF9448577.1"/>
    </source>
</evidence>
<accession>A0A9P5XC02</accession>
<keyword evidence="3" id="KW-1185">Reference proteome</keyword>
<organism evidence="2 3">
    <name type="scientific">Macrolepiota fuliginosa MF-IS2</name>
    <dbReference type="NCBI Taxonomy" id="1400762"/>
    <lineage>
        <taxon>Eukaryota</taxon>
        <taxon>Fungi</taxon>
        <taxon>Dikarya</taxon>
        <taxon>Basidiomycota</taxon>
        <taxon>Agaricomycotina</taxon>
        <taxon>Agaricomycetes</taxon>
        <taxon>Agaricomycetidae</taxon>
        <taxon>Agaricales</taxon>
        <taxon>Agaricineae</taxon>
        <taxon>Agaricaceae</taxon>
        <taxon>Macrolepiota</taxon>
    </lineage>
</organism>
<dbReference type="AlphaFoldDB" id="A0A9P5XC02"/>
<sequence>MLDRDLKATSPQQDGDMKRDSISGKRKGSVKIDETEAASFISRTSPTHFRKSSSASRASMPPRRSVSGPSPIVPMSPSIPPPVPSKNGFRNLAARMGISNSISTPPPLPRAAKDTDAKRKSIASFVSNSKRKNPKRRLVISGVGDAQCEIDALKDWCASLGEVRNMVKVKSTEGEVTQIGQNESSGHNVWVVDFKKSSVAENASQMQAKVEIKGAGNVRLSWETAKPKISFGMGKKGWIP</sequence>
<dbReference type="OrthoDB" id="3071736at2759"/>
<feature type="compositionally biased region" description="Pro residues" evidence="1">
    <location>
        <begin position="71"/>
        <end position="83"/>
    </location>
</feature>
<gene>
    <name evidence="2" type="ORF">P691DRAFT_669174</name>
</gene>
<feature type="region of interest" description="Disordered" evidence="1">
    <location>
        <begin position="1"/>
        <end position="83"/>
    </location>
</feature>
<evidence type="ECO:0000313" key="3">
    <source>
        <dbReference type="Proteomes" id="UP000807342"/>
    </source>
</evidence>
<feature type="compositionally biased region" description="Low complexity" evidence="1">
    <location>
        <begin position="52"/>
        <end position="70"/>
    </location>
</feature>
<name>A0A9P5XC02_9AGAR</name>
<evidence type="ECO:0000256" key="1">
    <source>
        <dbReference type="SAM" id="MobiDB-lite"/>
    </source>
</evidence>
<dbReference type="EMBL" id="MU151156">
    <property type="protein sequence ID" value="KAF9448577.1"/>
    <property type="molecule type" value="Genomic_DNA"/>
</dbReference>
<dbReference type="Proteomes" id="UP000807342">
    <property type="component" value="Unassembled WGS sequence"/>
</dbReference>